<gene>
    <name evidence="1" type="ORF">DSM100688_0432</name>
</gene>
<dbReference type="Proteomes" id="UP000482084">
    <property type="component" value="Unassembled WGS sequence"/>
</dbReference>
<protein>
    <submittedName>
        <fullName evidence="1">Uncharacterized protein</fullName>
    </submittedName>
</protein>
<comment type="caution">
    <text evidence="1">The sequence shown here is derived from an EMBL/GenBank/DDBJ whole genome shotgun (WGS) entry which is preliminary data.</text>
</comment>
<dbReference type="AlphaFoldDB" id="A0A6L4X3S8"/>
<dbReference type="EMBL" id="WBSM01000001">
    <property type="protein sequence ID" value="KAB8289352.1"/>
    <property type="molecule type" value="Genomic_DNA"/>
</dbReference>
<keyword evidence="2" id="KW-1185">Reference proteome</keyword>
<proteinExistence type="predicted"/>
<evidence type="ECO:0000313" key="1">
    <source>
        <dbReference type="EMBL" id="KAB8289352.1"/>
    </source>
</evidence>
<accession>A0A6L4X3S8</accession>
<organism evidence="1 2">
    <name type="scientific">Bifidobacterium ramosum</name>
    <dbReference type="NCBI Taxonomy" id="1798158"/>
    <lineage>
        <taxon>Bacteria</taxon>
        <taxon>Bacillati</taxon>
        <taxon>Actinomycetota</taxon>
        <taxon>Actinomycetes</taxon>
        <taxon>Bifidobacteriales</taxon>
        <taxon>Bifidobacteriaceae</taxon>
        <taxon>Bifidobacterium</taxon>
    </lineage>
</organism>
<evidence type="ECO:0000313" key="2">
    <source>
        <dbReference type="Proteomes" id="UP000482084"/>
    </source>
</evidence>
<reference evidence="1 2" key="1">
    <citation type="submission" date="2019-10" db="EMBL/GenBank/DDBJ databases">
        <title>Characterization of the phylogenetic diversity of two novel species belonging to the genus Bifidobacterium: Bifidobacterium cebidarum sp. nov. and Bifidobacterium leontopitheci sp. nov.</title>
        <authorList>
            <person name="Lugli G.A."/>
            <person name="Duranti S."/>
            <person name="Milani C."/>
            <person name="Turroni F."/>
            <person name="Ventura M."/>
        </authorList>
    </citation>
    <scope>NUCLEOTIDE SEQUENCE [LARGE SCALE GENOMIC DNA]</scope>
    <source>
        <strain evidence="1 2">DSM 100688</strain>
    </source>
</reference>
<sequence length="311" mass="34849">MNMFAMKRKAAAPTSRDVSDSTSMEVYFSGPAVEAHTMRVRDLAPALLGFSDAIDRYKELNYPFLDLDVSITATRAGSFDVVLQLLGTMANLGQSMTPSDVAQLASGVMEVLKILLTRFQQTGDLRPGPNETVEQTGTRVKVNWGTLGIDVSHDAYKASRDGRIINSLGAASQPATLEGYDPVRFIHRDSNSQEIVDGQTSTAMSDLKLSDQPIDPAHETVTLQIDTIQSRSAKWKFRKGDETFWCEILDKQFLNRWRNHQEPFYNDDLLHVDLETDQYIQNGQLKNGDRRILKVHKHIPVDPQPTLDLDI</sequence>
<name>A0A6L4X3S8_9BIFI</name>